<dbReference type="EMBL" id="VZCB01000079">
    <property type="protein sequence ID" value="MQN81438.1"/>
    <property type="molecule type" value="Genomic_DNA"/>
</dbReference>
<evidence type="ECO:0000313" key="1">
    <source>
        <dbReference type="EMBL" id="MQN81438.1"/>
    </source>
</evidence>
<organism evidence="1 2">
    <name type="scientific">Segatella copri</name>
    <dbReference type="NCBI Taxonomy" id="165179"/>
    <lineage>
        <taxon>Bacteria</taxon>
        <taxon>Pseudomonadati</taxon>
        <taxon>Bacteroidota</taxon>
        <taxon>Bacteroidia</taxon>
        <taxon>Bacteroidales</taxon>
        <taxon>Prevotellaceae</taxon>
        <taxon>Segatella</taxon>
    </lineage>
</organism>
<dbReference type="RefSeq" id="WP_153124617.1">
    <property type="nucleotide sequence ID" value="NZ_VZCB01000079.1"/>
</dbReference>
<sequence>MKRIIANGWLMISMGVFYSCASHKYTKETLNLHAVQVDLSMEQGVKRQIEYYEEGVVYAFSFRSGGVLLILQGPLMKTPIDDFKPSTSLKDKHLIEKGMDKKGLKWRRDTYSSFRVCYFNVIPTEERKFDRILNGIKFKATMCEW</sequence>
<dbReference type="AlphaFoldDB" id="A0A6G1U3P6"/>
<proteinExistence type="predicted"/>
<comment type="caution">
    <text evidence="1">The sequence shown here is derived from an EMBL/GenBank/DDBJ whole genome shotgun (WGS) entry which is preliminary data.</text>
</comment>
<name>A0A6G1U3P6_9BACT</name>
<reference evidence="1 2" key="1">
    <citation type="submission" date="2019-09" db="EMBL/GenBank/DDBJ databases">
        <title>Distinct polysaccharide growth profiles of human intestinal Prevotella copri isolates.</title>
        <authorList>
            <person name="Fehlner-Peach H."/>
            <person name="Magnabosco C."/>
            <person name="Raghavan V."/>
            <person name="Scher J.U."/>
            <person name="Tett A."/>
            <person name="Cox L.M."/>
            <person name="Gottsegen C."/>
            <person name="Watters A."/>
            <person name="Wiltshire- Gordon J.D."/>
            <person name="Segata N."/>
            <person name="Bonneau R."/>
            <person name="Littman D.R."/>
        </authorList>
    </citation>
    <scope>NUCLEOTIDE SEQUENCE [LARGE SCALE GENOMIC DNA]</scope>
    <source>
        <strain evidence="2">iA622</strain>
    </source>
</reference>
<dbReference type="Proteomes" id="UP000480425">
    <property type="component" value="Unassembled WGS sequence"/>
</dbReference>
<protein>
    <recommendedName>
        <fullName evidence="3">Lipoprotein</fullName>
    </recommendedName>
</protein>
<gene>
    <name evidence="1" type="ORF">F7D73_10860</name>
</gene>
<dbReference type="PROSITE" id="PS51257">
    <property type="entry name" value="PROKAR_LIPOPROTEIN"/>
    <property type="match status" value="1"/>
</dbReference>
<accession>A0A6G1U3P6</accession>
<evidence type="ECO:0008006" key="3">
    <source>
        <dbReference type="Google" id="ProtNLM"/>
    </source>
</evidence>
<evidence type="ECO:0000313" key="2">
    <source>
        <dbReference type="Proteomes" id="UP000480425"/>
    </source>
</evidence>